<organism evidence="1 2">
    <name type="scientific">Deinococcus multiflagellatus</name>
    <dbReference type="NCBI Taxonomy" id="1656887"/>
    <lineage>
        <taxon>Bacteria</taxon>
        <taxon>Thermotogati</taxon>
        <taxon>Deinococcota</taxon>
        <taxon>Deinococci</taxon>
        <taxon>Deinococcales</taxon>
        <taxon>Deinococcaceae</taxon>
        <taxon>Deinococcus</taxon>
    </lineage>
</organism>
<comment type="caution">
    <text evidence="1">The sequence shown here is derived from an EMBL/GenBank/DDBJ whole genome shotgun (WGS) entry which is preliminary data.</text>
</comment>
<gene>
    <name evidence="1" type="ORF">ACFP90_21190</name>
</gene>
<accession>A0ABW1ZNS7</accession>
<dbReference type="RefSeq" id="WP_224610912.1">
    <property type="nucleotide sequence ID" value="NZ_JAIQXV010000016.1"/>
</dbReference>
<evidence type="ECO:0000313" key="1">
    <source>
        <dbReference type="EMBL" id="MFC6662574.1"/>
    </source>
</evidence>
<dbReference type="EMBL" id="JBHSWB010000002">
    <property type="protein sequence ID" value="MFC6662574.1"/>
    <property type="molecule type" value="Genomic_DNA"/>
</dbReference>
<protein>
    <submittedName>
        <fullName evidence="1">Uncharacterized protein</fullName>
    </submittedName>
</protein>
<name>A0ABW1ZNS7_9DEIO</name>
<sequence>MTTLLPLPAPLTLTTTPLKGATWLTGFAQPLRVDRPVSDEILNAQWTVTPQGSLVGWRWQDGQPVVFRLHEVLIGASRSRAGWVRRPEAPANDWRQTHFSWQACARDPRLLTLDESQTLLRHLNAQGLAIATRADYDAAVRARTLPLAFPFSPQVTYRPHWPGWPALFSRASHVFQPPGSVLPYEEACAAVRPLGFKTFNQYRKAYAARRLPPGLTSTPQRTYAAQWVSYAEFLGY</sequence>
<dbReference type="Proteomes" id="UP001596317">
    <property type="component" value="Unassembled WGS sequence"/>
</dbReference>
<evidence type="ECO:0000313" key="2">
    <source>
        <dbReference type="Proteomes" id="UP001596317"/>
    </source>
</evidence>
<keyword evidence="2" id="KW-1185">Reference proteome</keyword>
<proteinExistence type="predicted"/>
<reference evidence="2" key="1">
    <citation type="journal article" date="2019" name="Int. J. Syst. Evol. Microbiol.">
        <title>The Global Catalogue of Microorganisms (GCM) 10K type strain sequencing project: providing services to taxonomists for standard genome sequencing and annotation.</title>
        <authorList>
            <consortium name="The Broad Institute Genomics Platform"/>
            <consortium name="The Broad Institute Genome Sequencing Center for Infectious Disease"/>
            <person name="Wu L."/>
            <person name="Ma J."/>
        </authorList>
    </citation>
    <scope>NUCLEOTIDE SEQUENCE [LARGE SCALE GENOMIC DNA]</scope>
    <source>
        <strain evidence="2">CCUG 63830</strain>
    </source>
</reference>